<dbReference type="AlphaFoldDB" id="A0A1Y2ARD8"/>
<comment type="caution">
    <text evidence="4">The sequence shown here is derived from an EMBL/GenBank/DDBJ whole genome shotgun (WGS) entry which is preliminary data.</text>
</comment>
<evidence type="ECO:0000256" key="2">
    <source>
        <dbReference type="ARBA" id="ARBA00023315"/>
    </source>
</evidence>
<evidence type="ECO:0000313" key="5">
    <source>
        <dbReference type="Proteomes" id="UP000193920"/>
    </source>
</evidence>
<dbReference type="NCBIfam" id="NF007853">
    <property type="entry name" value="PRK10562.1"/>
    <property type="match status" value="1"/>
</dbReference>
<dbReference type="CDD" id="cd04301">
    <property type="entry name" value="NAT_SF"/>
    <property type="match status" value="1"/>
</dbReference>
<dbReference type="PROSITE" id="PS51186">
    <property type="entry name" value="GNAT"/>
    <property type="match status" value="1"/>
</dbReference>
<dbReference type="EMBL" id="MCOG01000215">
    <property type="protein sequence ID" value="ORY25138.1"/>
    <property type="molecule type" value="Genomic_DNA"/>
</dbReference>
<dbReference type="Gene3D" id="3.40.630.30">
    <property type="match status" value="1"/>
</dbReference>
<dbReference type="Proteomes" id="UP000193920">
    <property type="component" value="Unassembled WGS sequence"/>
</dbReference>
<evidence type="ECO:0000313" key="4">
    <source>
        <dbReference type="EMBL" id="ORY25138.1"/>
    </source>
</evidence>
<dbReference type="InterPro" id="IPR016181">
    <property type="entry name" value="Acyl_CoA_acyltransferase"/>
</dbReference>
<name>A0A1Y2ARD8_9FUNG</name>
<reference evidence="4 5" key="1">
    <citation type="submission" date="2016-08" db="EMBL/GenBank/DDBJ databases">
        <title>A Parts List for Fungal Cellulosomes Revealed by Comparative Genomics.</title>
        <authorList>
            <consortium name="DOE Joint Genome Institute"/>
            <person name="Haitjema C.H."/>
            <person name="Gilmore S.P."/>
            <person name="Henske J.K."/>
            <person name="Solomon K.V."/>
            <person name="De Groot R."/>
            <person name="Kuo A."/>
            <person name="Mondo S.J."/>
            <person name="Salamov A.A."/>
            <person name="Labutti K."/>
            <person name="Zhao Z."/>
            <person name="Chiniquy J."/>
            <person name="Barry K."/>
            <person name="Brewer H.M."/>
            <person name="Purvine S.O."/>
            <person name="Wright A.T."/>
            <person name="Boxma B."/>
            <person name="Van Alen T."/>
            <person name="Hackstein J.H."/>
            <person name="Baker S.E."/>
            <person name="Grigoriev I.V."/>
            <person name="O'Malley M.A."/>
        </authorList>
    </citation>
    <scope>NUCLEOTIDE SEQUENCE [LARGE SCALE GENOMIC DNA]</scope>
    <source>
        <strain evidence="4 5">G1</strain>
    </source>
</reference>
<proteinExistence type="predicted"/>
<dbReference type="Pfam" id="PF13508">
    <property type="entry name" value="Acetyltransf_7"/>
    <property type="match status" value="1"/>
</dbReference>
<dbReference type="OrthoDB" id="9975416at2759"/>
<accession>A0A1Y2ARD8</accession>
<keyword evidence="1 4" id="KW-0808">Transferase</keyword>
<dbReference type="PANTHER" id="PTHR43800">
    <property type="entry name" value="PEPTIDYL-LYSINE N-ACETYLTRANSFERASE YJAB"/>
    <property type="match status" value="1"/>
</dbReference>
<evidence type="ECO:0000259" key="3">
    <source>
        <dbReference type="PROSITE" id="PS51186"/>
    </source>
</evidence>
<evidence type="ECO:0000256" key="1">
    <source>
        <dbReference type="ARBA" id="ARBA00022679"/>
    </source>
</evidence>
<feature type="domain" description="N-acetyltransferase" evidence="3">
    <location>
        <begin position="1"/>
        <end position="141"/>
    </location>
</feature>
<dbReference type="InterPro" id="IPR000182">
    <property type="entry name" value="GNAT_dom"/>
</dbReference>
<sequence length="142" mass="17108">MIRNLIEEDMKEVMSIWLTSNISTHYYISESFWKSNFDAVRDAIINAETYVYEDNKSIIGFIGLVDDYIAGLFIKEEYRSYGVGRKLLNFCKEQHDKLELKVYKKNEKAIKFYIREGFEKLNESIDEMTKENEYYMMWKKNK</sequence>
<organism evidence="4 5">
    <name type="scientific">Neocallimastix californiae</name>
    <dbReference type="NCBI Taxonomy" id="1754190"/>
    <lineage>
        <taxon>Eukaryota</taxon>
        <taxon>Fungi</taxon>
        <taxon>Fungi incertae sedis</taxon>
        <taxon>Chytridiomycota</taxon>
        <taxon>Chytridiomycota incertae sedis</taxon>
        <taxon>Neocallimastigomycetes</taxon>
        <taxon>Neocallimastigales</taxon>
        <taxon>Neocallimastigaceae</taxon>
        <taxon>Neocallimastix</taxon>
    </lineage>
</organism>
<gene>
    <name evidence="4" type="ORF">LY90DRAFT_630027</name>
</gene>
<dbReference type="GO" id="GO:0016747">
    <property type="term" value="F:acyltransferase activity, transferring groups other than amino-acyl groups"/>
    <property type="evidence" value="ECO:0007669"/>
    <property type="project" value="InterPro"/>
</dbReference>
<protein>
    <submittedName>
        <fullName evidence="4">Acyl-CoA N-acyltransferase</fullName>
    </submittedName>
</protein>
<dbReference type="SUPFAM" id="SSF55729">
    <property type="entry name" value="Acyl-CoA N-acyltransferases (Nat)"/>
    <property type="match status" value="1"/>
</dbReference>
<keyword evidence="5" id="KW-1185">Reference proteome</keyword>
<dbReference type="PANTHER" id="PTHR43800:SF1">
    <property type="entry name" value="PEPTIDYL-LYSINE N-ACETYLTRANSFERASE YJAB"/>
    <property type="match status" value="1"/>
</dbReference>
<keyword evidence="2 4" id="KW-0012">Acyltransferase</keyword>